<dbReference type="OrthoDB" id="9802919at2"/>
<dbReference type="GO" id="GO:0006465">
    <property type="term" value="P:signal peptide processing"/>
    <property type="evidence" value="ECO:0007669"/>
    <property type="project" value="InterPro"/>
</dbReference>
<dbReference type="Gene3D" id="2.10.109.10">
    <property type="entry name" value="Umud Fragment, subunit A"/>
    <property type="match status" value="2"/>
</dbReference>
<accession>F3ZQP5</accession>
<reference evidence="9 10" key="1">
    <citation type="journal article" date="2011" name="Stand. Genomic Sci.">
        <title>Non-contiguous finished genome sequence of Bacteroides coprosuis type strain (PC139).</title>
        <authorList>
            <person name="Land M."/>
            <person name="Held B."/>
            <person name="Gronow S."/>
            <person name="Abt B."/>
            <person name="Lucas S."/>
            <person name="Del Rio T.G."/>
            <person name="Nolan M."/>
            <person name="Tice H."/>
            <person name="Cheng J.F."/>
            <person name="Pitluck S."/>
            <person name="Liolios K."/>
            <person name="Pagani I."/>
            <person name="Ivanova N."/>
            <person name="Mavromatis K."/>
            <person name="Mikhailova N."/>
            <person name="Pati A."/>
            <person name="Tapia R."/>
            <person name="Han C."/>
            <person name="Goodwin L."/>
            <person name="Chen A."/>
            <person name="Palaniappan K."/>
            <person name="Hauser L."/>
            <person name="Brambilla E.M."/>
            <person name="Rohde M."/>
            <person name="Goker M."/>
            <person name="Detter J.C."/>
            <person name="Woyke T."/>
            <person name="Bristow J."/>
            <person name="Eisen J.A."/>
            <person name="Markowitz V."/>
            <person name="Hugenholtz P."/>
            <person name="Kyrpides N.C."/>
            <person name="Klenk H.P."/>
            <person name="Lapidus A."/>
        </authorList>
    </citation>
    <scope>NUCLEOTIDE SEQUENCE</scope>
    <source>
        <strain evidence="9 10">DSM 18011</strain>
    </source>
</reference>
<sequence length="548" mass="64112">MRKNTPKQNIKGAIIIILYLLFLVWVKSWLGLILLPFIVDIYFTRFIPWGFWKKLTNPVTKTIFSWLDAIIFALVAVYFVNIFIFQNYQIPTSSLEKSLLVGDHLFVSKLSYGPRIPNTPIALPIAHNTMPGGQGKSYLETPYWEYKRVKGLGRIQRNDIVVFNYPTGDTVMSNPNIQGMDFYKLAYEIGYNVIKRIPELDSLNTLQQRTYFSTVYNEGKKNLESSPEYYGNRISRPVDRRDNYVKRCVGIPGDTLQIIDSQIYIDGVLNKNAPDVQYNYYVQTTGPRIPEKVFKELGINNDDHHALFRRDVRVEDRNRGNQVVFHQEGVNNNDLEEIKTKYAIGNNYRIFVTNSREADFLNSQGFNSEGFKGDAKFIYNLPLTQEMYETLKANKALISNIVQEPATSQISDADYQRLLIYPLNGYTKWDKNNYGPIWIPQKGKTIELTLNNLPIYERCISTYEKNLLEVNNGRIYINGEEAKTYTFQMDYYWMMGDNRDNSLDSRYWGFVPEDHIVGKPLFIWLSLEKDNDWFDGHIRWNRFFKWVK</sequence>
<keyword evidence="7" id="KW-0472">Membrane</keyword>
<keyword evidence="5 7" id="KW-0378">Hydrolase</keyword>
<dbReference type="EC" id="3.4.21.89" evidence="3 7"/>
<evidence type="ECO:0000256" key="7">
    <source>
        <dbReference type="RuleBase" id="RU362042"/>
    </source>
</evidence>
<feature type="transmembrane region" description="Helical" evidence="7">
    <location>
        <begin position="12"/>
        <end position="43"/>
    </location>
</feature>
<evidence type="ECO:0000256" key="4">
    <source>
        <dbReference type="ARBA" id="ARBA00019232"/>
    </source>
</evidence>
<comment type="catalytic activity">
    <reaction evidence="1 7">
        <text>Cleavage of hydrophobic, N-terminal signal or leader sequences from secreted and periplasmic proteins.</text>
        <dbReference type="EC" id="3.4.21.89"/>
    </reaction>
</comment>
<gene>
    <name evidence="9" type="ORF">Bcop_0334</name>
</gene>
<evidence type="ECO:0000256" key="6">
    <source>
        <dbReference type="PIRSR" id="PIRSR600223-1"/>
    </source>
</evidence>
<feature type="active site" evidence="6">
    <location>
        <position position="94"/>
    </location>
</feature>
<dbReference type="EMBL" id="CM001167">
    <property type="protein sequence ID" value="EGJ70553.1"/>
    <property type="molecule type" value="Genomic_DNA"/>
</dbReference>
<organism evidence="9 10">
    <name type="scientific">Bacteroides coprosuis DSM 18011</name>
    <dbReference type="NCBI Taxonomy" id="679937"/>
    <lineage>
        <taxon>Bacteria</taxon>
        <taxon>Pseudomonadati</taxon>
        <taxon>Bacteroidota</taxon>
        <taxon>Bacteroidia</taxon>
        <taxon>Bacteroidales</taxon>
        <taxon>Bacteroidaceae</taxon>
        <taxon>Bacteroides</taxon>
    </lineage>
</organism>
<comment type="caution">
    <text evidence="7">Lacks conserved residue(s) required for the propagation of feature annotation.</text>
</comment>
<dbReference type="GO" id="GO:0016020">
    <property type="term" value="C:membrane"/>
    <property type="evidence" value="ECO:0007669"/>
    <property type="project" value="UniProtKB-SubCell"/>
</dbReference>
<proteinExistence type="inferred from homology"/>
<evidence type="ECO:0000256" key="3">
    <source>
        <dbReference type="ARBA" id="ARBA00013208"/>
    </source>
</evidence>
<dbReference type="eggNOG" id="COG0681">
    <property type="taxonomic scope" value="Bacteria"/>
</dbReference>
<evidence type="ECO:0000313" key="9">
    <source>
        <dbReference type="EMBL" id="EGJ70553.1"/>
    </source>
</evidence>
<evidence type="ECO:0000313" key="10">
    <source>
        <dbReference type="Proteomes" id="UP000018439"/>
    </source>
</evidence>
<dbReference type="NCBIfam" id="TIGR02227">
    <property type="entry name" value="sigpep_I_bact"/>
    <property type="match status" value="1"/>
</dbReference>
<dbReference type="PANTHER" id="PTHR43390">
    <property type="entry name" value="SIGNAL PEPTIDASE I"/>
    <property type="match status" value="1"/>
</dbReference>
<evidence type="ECO:0000256" key="1">
    <source>
        <dbReference type="ARBA" id="ARBA00000677"/>
    </source>
</evidence>
<dbReference type="HOGENOM" id="CLU_028723_1_0_10"/>
<dbReference type="GO" id="GO:0004252">
    <property type="term" value="F:serine-type endopeptidase activity"/>
    <property type="evidence" value="ECO:0007669"/>
    <property type="project" value="InterPro"/>
</dbReference>
<dbReference type="InterPro" id="IPR036286">
    <property type="entry name" value="LexA/Signal_pep-like_sf"/>
</dbReference>
<dbReference type="AlphaFoldDB" id="F3ZQP5"/>
<feature type="domain" description="Peptidase S26" evidence="8">
    <location>
        <begin position="64"/>
        <end position="273"/>
    </location>
</feature>
<keyword evidence="10" id="KW-1185">Reference proteome</keyword>
<evidence type="ECO:0000256" key="5">
    <source>
        <dbReference type="ARBA" id="ARBA00022801"/>
    </source>
</evidence>
<comment type="subcellular location">
    <subcellularLocation>
        <location evidence="7">Membrane</location>
        <topology evidence="7">Single-pass type II membrane protein</topology>
    </subcellularLocation>
</comment>
<feature type="transmembrane region" description="Helical" evidence="7">
    <location>
        <begin position="63"/>
        <end position="85"/>
    </location>
</feature>
<evidence type="ECO:0000259" key="8">
    <source>
        <dbReference type="Pfam" id="PF10502"/>
    </source>
</evidence>
<dbReference type="CDD" id="cd06530">
    <property type="entry name" value="S26_SPase_I"/>
    <property type="match status" value="2"/>
</dbReference>
<dbReference type="GO" id="GO:0009003">
    <property type="term" value="F:signal peptidase activity"/>
    <property type="evidence" value="ECO:0007669"/>
    <property type="project" value="UniProtKB-EC"/>
</dbReference>
<feature type="domain" description="Peptidase S26" evidence="8">
    <location>
        <begin position="448"/>
        <end position="524"/>
    </location>
</feature>
<dbReference type="PANTHER" id="PTHR43390:SF1">
    <property type="entry name" value="CHLOROPLAST PROCESSING PEPTIDASE"/>
    <property type="match status" value="1"/>
</dbReference>
<keyword evidence="7" id="KW-0645">Protease</keyword>
<keyword evidence="7" id="KW-1133">Transmembrane helix</keyword>
<dbReference type="SUPFAM" id="SSF51306">
    <property type="entry name" value="LexA/Signal peptidase"/>
    <property type="match status" value="2"/>
</dbReference>
<dbReference type="PRINTS" id="PR00727">
    <property type="entry name" value="LEADERPTASE"/>
</dbReference>
<dbReference type="PROSITE" id="PS00761">
    <property type="entry name" value="SPASE_I_3"/>
    <property type="match status" value="1"/>
</dbReference>
<name>F3ZQP5_9BACE</name>
<keyword evidence="7" id="KW-0812">Transmembrane</keyword>
<dbReference type="InterPro" id="IPR000223">
    <property type="entry name" value="Pept_S26A_signal_pept_1"/>
</dbReference>
<dbReference type="STRING" id="679937.Bcop_0334"/>
<dbReference type="Proteomes" id="UP000018439">
    <property type="component" value="Chromosome"/>
</dbReference>
<dbReference type="Pfam" id="PF10502">
    <property type="entry name" value="Peptidase_S26"/>
    <property type="match status" value="2"/>
</dbReference>
<feature type="active site" evidence="6">
    <location>
        <position position="246"/>
    </location>
</feature>
<dbReference type="InterPro" id="IPR019533">
    <property type="entry name" value="Peptidase_S26"/>
</dbReference>
<comment type="similarity">
    <text evidence="2 7">Belongs to the peptidase S26 family.</text>
</comment>
<protein>
    <recommendedName>
        <fullName evidence="4 7">Signal peptidase I</fullName>
        <ecNumber evidence="3 7">3.4.21.89</ecNumber>
    </recommendedName>
</protein>
<dbReference type="InterPro" id="IPR019758">
    <property type="entry name" value="Pept_S26A_signal_pept_1_CS"/>
</dbReference>
<evidence type="ECO:0000256" key="2">
    <source>
        <dbReference type="ARBA" id="ARBA00009370"/>
    </source>
</evidence>